<dbReference type="Gene3D" id="1.20.58.340">
    <property type="entry name" value="Magnesium transport protein CorA, transmembrane region"/>
    <property type="match status" value="2"/>
</dbReference>
<feature type="transmembrane region" description="Helical" evidence="6">
    <location>
        <begin position="289"/>
        <end position="308"/>
    </location>
</feature>
<evidence type="ECO:0000256" key="2">
    <source>
        <dbReference type="ARBA" id="ARBA00009765"/>
    </source>
</evidence>
<dbReference type="STRING" id="763665.A0A2G5BJB6"/>
<accession>A0A2G5BJB6</accession>
<gene>
    <name evidence="7" type="ORF">COEREDRAFT_37305</name>
</gene>
<dbReference type="Pfam" id="PF01544">
    <property type="entry name" value="CorA"/>
    <property type="match status" value="1"/>
</dbReference>
<dbReference type="SUPFAM" id="SSF144083">
    <property type="entry name" value="Magnesium transport protein CorA, transmembrane region"/>
    <property type="match status" value="1"/>
</dbReference>
<keyword evidence="4 6" id="KW-1133">Transmembrane helix</keyword>
<evidence type="ECO:0000256" key="5">
    <source>
        <dbReference type="ARBA" id="ARBA00023136"/>
    </source>
</evidence>
<proteinExistence type="inferred from homology"/>
<organism evidence="7 8">
    <name type="scientific">Coemansia reversa (strain ATCC 12441 / NRRL 1564)</name>
    <dbReference type="NCBI Taxonomy" id="763665"/>
    <lineage>
        <taxon>Eukaryota</taxon>
        <taxon>Fungi</taxon>
        <taxon>Fungi incertae sedis</taxon>
        <taxon>Zoopagomycota</taxon>
        <taxon>Kickxellomycotina</taxon>
        <taxon>Kickxellomycetes</taxon>
        <taxon>Kickxellales</taxon>
        <taxon>Kickxellaceae</taxon>
        <taxon>Coemansia</taxon>
    </lineage>
</organism>
<dbReference type="EMBL" id="KZ303487">
    <property type="protein sequence ID" value="PIA19105.1"/>
    <property type="molecule type" value="Genomic_DNA"/>
</dbReference>
<evidence type="ECO:0000256" key="3">
    <source>
        <dbReference type="ARBA" id="ARBA00022692"/>
    </source>
</evidence>
<dbReference type="Gene3D" id="3.30.460.20">
    <property type="entry name" value="CorA soluble domain-like"/>
    <property type="match status" value="1"/>
</dbReference>
<dbReference type="InterPro" id="IPR002523">
    <property type="entry name" value="MgTranspt_CorA/ZnTranspt_ZntB"/>
</dbReference>
<evidence type="ECO:0000256" key="6">
    <source>
        <dbReference type="SAM" id="Phobius"/>
    </source>
</evidence>
<name>A0A2G5BJB6_COERN</name>
<dbReference type="Proteomes" id="UP000242474">
    <property type="component" value="Unassembled WGS sequence"/>
</dbReference>
<sequence length="347" mass="39358">MFYSSQTGEIHASNLQKLACNQVKLEELAKDNDTTRPCFWLDVSQATERELHKLGEMFDLHPLTLEDIEQKCSRDKIDRFGDYLFISDEEVSQGHSQIFIIMKRNCVLTFHSGSIDMSSESDDPLAKLVDYPAYIVYAILDQVTDQLSPEIAELEQQVDAIDELVLILTHAEHESVLQQMGEQRRRILQTWHLTQPKIEVIALLAKLLSNDSRTTLQGSRSAILQQMSGFLAAEVVQYLGDVHEHLLAGIDACARAETVLARSHSNYLAKISLELSRATYDANSITERWTMLGMIVVPINILTSFLGVNLKIPGQDRDDTLNFFVVLACMLIYAGVTLAFWRWRRIV</sequence>
<dbReference type="AlphaFoldDB" id="A0A2G5BJB6"/>
<evidence type="ECO:0008006" key="9">
    <source>
        <dbReference type="Google" id="ProtNLM"/>
    </source>
</evidence>
<dbReference type="SUPFAM" id="SSF143865">
    <property type="entry name" value="CorA soluble domain-like"/>
    <property type="match status" value="1"/>
</dbReference>
<dbReference type="GO" id="GO:0015095">
    <property type="term" value="F:magnesium ion transmembrane transporter activity"/>
    <property type="evidence" value="ECO:0007669"/>
    <property type="project" value="InterPro"/>
</dbReference>
<feature type="transmembrane region" description="Helical" evidence="6">
    <location>
        <begin position="320"/>
        <end position="341"/>
    </location>
</feature>
<keyword evidence="5 6" id="KW-0472">Membrane</keyword>
<dbReference type="CDD" id="cd12829">
    <property type="entry name" value="Alr1p-like"/>
    <property type="match status" value="1"/>
</dbReference>
<evidence type="ECO:0000313" key="8">
    <source>
        <dbReference type="Proteomes" id="UP000242474"/>
    </source>
</evidence>
<evidence type="ECO:0000313" key="7">
    <source>
        <dbReference type="EMBL" id="PIA19105.1"/>
    </source>
</evidence>
<dbReference type="InterPro" id="IPR045861">
    <property type="entry name" value="CorA_cytoplasmic_dom"/>
</dbReference>
<dbReference type="InterPro" id="IPR045863">
    <property type="entry name" value="CorA_TM1_TM2"/>
</dbReference>
<comment type="subcellular location">
    <subcellularLocation>
        <location evidence="1">Membrane</location>
        <topology evidence="1">Multi-pass membrane protein</topology>
    </subcellularLocation>
</comment>
<reference evidence="7 8" key="1">
    <citation type="journal article" date="2015" name="Genome Biol. Evol.">
        <title>Phylogenomic analyses indicate that early fungi evolved digesting cell walls of algal ancestors of land plants.</title>
        <authorList>
            <person name="Chang Y."/>
            <person name="Wang S."/>
            <person name="Sekimoto S."/>
            <person name="Aerts A.L."/>
            <person name="Choi C."/>
            <person name="Clum A."/>
            <person name="LaButti K.M."/>
            <person name="Lindquist E.A."/>
            <person name="Yee Ngan C."/>
            <person name="Ohm R.A."/>
            <person name="Salamov A.A."/>
            <person name="Grigoriev I.V."/>
            <person name="Spatafora J.W."/>
            <person name="Berbee M.L."/>
        </authorList>
    </citation>
    <scope>NUCLEOTIDE SEQUENCE [LARGE SCALE GENOMIC DNA]</scope>
    <source>
        <strain evidence="7 8">NRRL 1564</strain>
    </source>
</reference>
<dbReference type="OrthoDB" id="29879at2759"/>
<dbReference type="GO" id="GO:0016020">
    <property type="term" value="C:membrane"/>
    <property type="evidence" value="ECO:0007669"/>
    <property type="project" value="UniProtKB-SubCell"/>
</dbReference>
<comment type="similarity">
    <text evidence="2">Belongs to the CorA metal ion transporter (MIT) (TC 1.A.35) family.</text>
</comment>
<keyword evidence="3 6" id="KW-0812">Transmembrane</keyword>
<dbReference type="GO" id="GO:0010961">
    <property type="term" value="P:intracellular magnesium ion homeostasis"/>
    <property type="evidence" value="ECO:0007669"/>
    <property type="project" value="TreeGrafter"/>
</dbReference>
<dbReference type="PANTHER" id="PTHR21535">
    <property type="entry name" value="MAGNESIUM AND COBALT TRANSPORT PROTEIN/MITOCHONDRIAL IMPORT INNER MEMBRANE TRANSLOCASE SUBUNIT TIM8"/>
    <property type="match status" value="1"/>
</dbReference>
<keyword evidence="8" id="KW-1185">Reference proteome</keyword>
<protein>
    <recommendedName>
        <fullName evidence="9">Mg2+ transporter protein</fullName>
    </recommendedName>
</protein>
<evidence type="ECO:0000256" key="1">
    <source>
        <dbReference type="ARBA" id="ARBA00004141"/>
    </source>
</evidence>
<dbReference type="InterPro" id="IPR044089">
    <property type="entry name" value="Alr1-like"/>
</dbReference>
<evidence type="ECO:0000256" key="4">
    <source>
        <dbReference type="ARBA" id="ARBA00022989"/>
    </source>
</evidence>
<dbReference type="PANTHER" id="PTHR21535:SF51">
    <property type="entry name" value="MANGANESE RESISTANCE PROTEIN MNR2"/>
    <property type="match status" value="1"/>
</dbReference>